<evidence type="ECO:0000313" key="15">
    <source>
        <dbReference type="Proteomes" id="UP001198893"/>
    </source>
</evidence>
<evidence type="ECO:0000256" key="4">
    <source>
        <dbReference type="ARBA" id="ARBA00022603"/>
    </source>
</evidence>
<dbReference type="Pfam" id="PF02574">
    <property type="entry name" value="S-methyl_trans"/>
    <property type="match status" value="1"/>
</dbReference>
<dbReference type="GO" id="GO:0004489">
    <property type="term" value="F:methylenetetrahydrofolate reductase [NAD(P)H] activity"/>
    <property type="evidence" value="ECO:0007669"/>
    <property type="project" value="UniProtKB-EC"/>
</dbReference>
<proteinExistence type="inferred from homology"/>
<keyword evidence="4 12" id="KW-0489">Methyltransferase</keyword>
<dbReference type="EMBL" id="JAJEQW010000024">
    <property type="protein sequence ID" value="MCC2243503.1"/>
    <property type="molecule type" value="Genomic_DNA"/>
</dbReference>
<evidence type="ECO:0000256" key="11">
    <source>
        <dbReference type="ARBA" id="ARBA00023285"/>
    </source>
</evidence>
<dbReference type="SUPFAM" id="SSF51730">
    <property type="entry name" value="FAD-linked oxidoreductase"/>
    <property type="match status" value="1"/>
</dbReference>
<dbReference type="Gene3D" id="3.20.20.220">
    <property type="match status" value="1"/>
</dbReference>
<dbReference type="InterPro" id="IPR036589">
    <property type="entry name" value="HCY_dom_sf"/>
</dbReference>
<evidence type="ECO:0000256" key="7">
    <source>
        <dbReference type="ARBA" id="ARBA00022691"/>
    </source>
</evidence>
<gene>
    <name evidence="14" type="ORF">LKD47_14585</name>
</gene>
<keyword evidence="5" id="KW-0285">Flavoprotein</keyword>
<evidence type="ECO:0000256" key="9">
    <source>
        <dbReference type="ARBA" id="ARBA00022827"/>
    </source>
</evidence>
<dbReference type="RefSeq" id="WP_227710871.1">
    <property type="nucleotide sequence ID" value="NZ_JAJEQW010000024.1"/>
</dbReference>
<evidence type="ECO:0000256" key="8">
    <source>
        <dbReference type="ARBA" id="ARBA00022723"/>
    </source>
</evidence>
<dbReference type="InterPro" id="IPR029041">
    <property type="entry name" value="FAD-linked_oxidoreductase-like"/>
</dbReference>
<dbReference type="GO" id="GO:0008705">
    <property type="term" value="F:methionine synthase activity"/>
    <property type="evidence" value="ECO:0007669"/>
    <property type="project" value="TreeGrafter"/>
</dbReference>
<protein>
    <submittedName>
        <fullName evidence="14">Bifunctional homocysteine S-methyltransferase/methylenetetrahydrofolate reductase</fullName>
        <ecNumber evidence="14">1.5.1.20</ecNumber>
        <ecNumber evidence="14">2.1.1.10</ecNumber>
    </submittedName>
</protein>
<comment type="cofactor">
    <cofactor evidence="1">
        <name>FAD</name>
        <dbReference type="ChEBI" id="CHEBI:57692"/>
    </cofactor>
</comment>
<keyword evidence="11" id="KW-0170">Cobalt</keyword>
<keyword evidence="12" id="KW-0862">Zinc</keyword>
<dbReference type="PANTHER" id="PTHR45833">
    <property type="entry name" value="METHIONINE SYNTHASE"/>
    <property type="match status" value="1"/>
</dbReference>
<name>A0AAW4WMJ5_9FIRM</name>
<feature type="binding site" evidence="12">
    <location>
        <position position="208"/>
    </location>
    <ligand>
        <name>Zn(2+)</name>
        <dbReference type="ChEBI" id="CHEBI:29105"/>
    </ligand>
</feature>
<evidence type="ECO:0000256" key="10">
    <source>
        <dbReference type="ARBA" id="ARBA00023002"/>
    </source>
</evidence>
<keyword evidence="7" id="KW-0949">S-adenosyl-L-methionine</keyword>
<evidence type="ECO:0000256" key="3">
    <source>
        <dbReference type="ARBA" id="ARBA00010398"/>
    </source>
</evidence>
<dbReference type="CDD" id="cd00537">
    <property type="entry name" value="MTHFR"/>
    <property type="match status" value="1"/>
</dbReference>
<dbReference type="Proteomes" id="UP001198893">
    <property type="component" value="Unassembled WGS sequence"/>
</dbReference>
<keyword evidence="6 12" id="KW-0808">Transferase</keyword>
<evidence type="ECO:0000313" key="14">
    <source>
        <dbReference type="EMBL" id="MCC2243503.1"/>
    </source>
</evidence>
<evidence type="ECO:0000259" key="13">
    <source>
        <dbReference type="PROSITE" id="PS50970"/>
    </source>
</evidence>
<accession>A0AAW4WMJ5</accession>
<dbReference type="GO" id="GO:0046653">
    <property type="term" value="P:tetrahydrofolate metabolic process"/>
    <property type="evidence" value="ECO:0007669"/>
    <property type="project" value="TreeGrafter"/>
</dbReference>
<feature type="domain" description="Hcy-binding" evidence="13">
    <location>
        <begin position="1"/>
        <end position="288"/>
    </location>
</feature>
<evidence type="ECO:0000256" key="12">
    <source>
        <dbReference type="PROSITE-ProRule" id="PRU00333"/>
    </source>
</evidence>
<keyword evidence="8 12" id="KW-0479">Metal-binding</keyword>
<dbReference type="InterPro" id="IPR003171">
    <property type="entry name" value="Mehydrof_redctse-like"/>
</dbReference>
<evidence type="ECO:0000256" key="6">
    <source>
        <dbReference type="ARBA" id="ARBA00022679"/>
    </source>
</evidence>
<feature type="binding site" evidence="12">
    <location>
        <position position="274"/>
    </location>
    <ligand>
        <name>Zn(2+)</name>
        <dbReference type="ChEBI" id="CHEBI:29105"/>
    </ligand>
</feature>
<dbReference type="PROSITE" id="PS50970">
    <property type="entry name" value="HCY"/>
    <property type="match status" value="1"/>
</dbReference>
<dbReference type="Pfam" id="PF02219">
    <property type="entry name" value="MTHFR"/>
    <property type="match status" value="1"/>
</dbReference>
<dbReference type="GO" id="GO:0046872">
    <property type="term" value="F:metal ion binding"/>
    <property type="evidence" value="ECO:0007669"/>
    <property type="project" value="UniProtKB-KW"/>
</dbReference>
<dbReference type="Gene3D" id="3.20.20.330">
    <property type="entry name" value="Homocysteine-binding-like domain"/>
    <property type="match status" value="1"/>
</dbReference>
<sequence>MNIKEYIKEQRLITDGAMGTYYEEKYSEDTVIAEKENLKNPEQIKEIHLEYLRAGARLIRTNTFAANTMFLADMQEVKETVRAGYEIAKEAVTAFQAENGKEIPVFIGADLGPIYDLDHQDYDNVLQEYKEICDTFLSCGADCFVFETQSDFTYIEPVTAYIKEKSDAFILVQFAFDKSGYTRSGLSMQRVAVEASEMENVDAYGFNCELDSTHMYQFMKNLKFSSDKFVSALPNAGYPYTLRGKTIYSNNASYYAEKMKDIAALGTDILGGCCGTTPEYIALLSGELQDVPKATKKIENVVTQEVTRTPSIFEEKLSRGEKAYIVELDPPFSEDASKVMKGAEDLRKCNVDLITLSDSPMARARMDAGQLAVKIQQKTGVAVMPHISCRDRNVIALRAGLLGMHMNDVRHFLIVTGDPVSRADRERVTSVFDFNSIKLMQYVKEMNLEVFAQEPVYYGGALNYHGANPDAIIERMKRKAEAGCGYFLTQPVYTEEDVERLTYIKEHIDTKIMCGIMPLVSYKNAMFVKNEMPGIHVSDEIVNRYREDMTREEAEEVAIELSVEIAAKLYDIADGFYFMTPFNRTGLIARIIEAIRQEEERR</sequence>
<organism evidence="14 15">
    <name type="scientific">Roseburia amylophila</name>
    <dbReference type="NCBI Taxonomy" id="2981794"/>
    <lineage>
        <taxon>Bacteria</taxon>
        <taxon>Bacillati</taxon>
        <taxon>Bacillota</taxon>
        <taxon>Clostridia</taxon>
        <taxon>Lachnospirales</taxon>
        <taxon>Lachnospiraceae</taxon>
        <taxon>Roseburia</taxon>
    </lineage>
</organism>
<dbReference type="SUPFAM" id="SSF82282">
    <property type="entry name" value="Homocysteine S-methyltransferase"/>
    <property type="match status" value="1"/>
</dbReference>
<dbReference type="EC" id="1.5.1.20" evidence="14"/>
<comment type="pathway">
    <text evidence="2">One-carbon metabolism; tetrahydrofolate interconversion.</text>
</comment>
<dbReference type="InterPro" id="IPR003726">
    <property type="entry name" value="HCY_dom"/>
</dbReference>
<comment type="caution">
    <text evidence="14">The sequence shown here is derived from an EMBL/GenBank/DDBJ whole genome shotgun (WGS) entry which is preliminary data.</text>
</comment>
<comment type="cofactor">
    <cofactor evidence="12">
        <name>Zn(2+)</name>
        <dbReference type="ChEBI" id="CHEBI:29105"/>
    </cofactor>
</comment>
<evidence type="ECO:0000256" key="2">
    <source>
        <dbReference type="ARBA" id="ARBA00004777"/>
    </source>
</evidence>
<dbReference type="NCBIfam" id="NF006396">
    <property type="entry name" value="PRK08645.1"/>
    <property type="match status" value="1"/>
</dbReference>
<keyword evidence="9" id="KW-0274">FAD</keyword>
<dbReference type="PANTHER" id="PTHR45833:SF1">
    <property type="entry name" value="METHIONINE SYNTHASE"/>
    <property type="match status" value="1"/>
</dbReference>
<dbReference type="EC" id="2.1.1.10" evidence="14"/>
<evidence type="ECO:0000256" key="5">
    <source>
        <dbReference type="ARBA" id="ARBA00022630"/>
    </source>
</evidence>
<feature type="binding site" evidence="12">
    <location>
        <position position="273"/>
    </location>
    <ligand>
        <name>Zn(2+)</name>
        <dbReference type="ChEBI" id="CHEBI:29105"/>
    </ligand>
</feature>
<keyword evidence="10 14" id="KW-0560">Oxidoreductase</keyword>
<dbReference type="InterPro" id="IPR050554">
    <property type="entry name" value="Met_Synthase/Corrinoid"/>
</dbReference>
<comment type="similarity">
    <text evidence="3">Belongs to the vitamin-B12 dependent methionine synthase family.</text>
</comment>
<dbReference type="GO" id="GO:0005829">
    <property type="term" value="C:cytosol"/>
    <property type="evidence" value="ECO:0007669"/>
    <property type="project" value="TreeGrafter"/>
</dbReference>
<evidence type="ECO:0000256" key="1">
    <source>
        <dbReference type="ARBA" id="ARBA00001974"/>
    </source>
</evidence>
<dbReference type="GO" id="GO:0050667">
    <property type="term" value="P:homocysteine metabolic process"/>
    <property type="evidence" value="ECO:0007669"/>
    <property type="project" value="TreeGrafter"/>
</dbReference>
<reference evidence="14" key="1">
    <citation type="submission" date="2021-10" db="EMBL/GenBank/DDBJ databases">
        <title>Anaerobic single-cell dispensing facilitates the cultivation of human gut bacteria.</title>
        <authorList>
            <person name="Afrizal A."/>
        </authorList>
    </citation>
    <scope>NUCLEOTIDE SEQUENCE</scope>
    <source>
        <strain evidence="14">CLA-AA-H204</strain>
    </source>
</reference>
<dbReference type="GO" id="GO:0032259">
    <property type="term" value="P:methylation"/>
    <property type="evidence" value="ECO:0007669"/>
    <property type="project" value="UniProtKB-KW"/>
</dbReference>
<dbReference type="AlphaFoldDB" id="A0AAW4WMJ5"/>